<dbReference type="Gene3D" id="3.40.630.30">
    <property type="match status" value="1"/>
</dbReference>
<accession>B0Y7I3</accession>
<evidence type="ECO:0000259" key="1">
    <source>
        <dbReference type="PROSITE" id="PS51186"/>
    </source>
</evidence>
<gene>
    <name evidence="2" type="ORF">AFUB_073910</name>
</gene>
<proteinExistence type="predicted"/>
<dbReference type="AlphaFoldDB" id="B0Y7I3"/>
<dbReference type="EMBL" id="DS499599">
    <property type="protein sequence ID" value="EDP49364.1"/>
    <property type="molecule type" value="Genomic_DNA"/>
</dbReference>
<dbReference type="InterPro" id="IPR016181">
    <property type="entry name" value="Acyl_CoA_acyltransferase"/>
</dbReference>
<dbReference type="PANTHER" id="PTHR43328">
    <property type="entry name" value="ACETYLTRANSFERASE-RELATED"/>
    <property type="match status" value="1"/>
</dbReference>
<dbReference type="HOGENOM" id="CLU_073647_0_0_1"/>
<dbReference type="GO" id="GO:0016747">
    <property type="term" value="F:acyltransferase activity, transferring groups other than amino-acyl groups"/>
    <property type="evidence" value="ECO:0007669"/>
    <property type="project" value="InterPro"/>
</dbReference>
<dbReference type="Pfam" id="PF13302">
    <property type="entry name" value="Acetyltransf_3"/>
    <property type="match status" value="1"/>
</dbReference>
<dbReference type="VEuPathDB" id="FungiDB:AFUB_073910"/>
<dbReference type="SUPFAM" id="SSF55729">
    <property type="entry name" value="Acyl-CoA N-acyltransferases (Nat)"/>
    <property type="match status" value="1"/>
</dbReference>
<sequence length="275" mass="30446">MSCVYPKYTHINQSPNSPVIMPILINPITNEPYIPLPAPHSSIIITPARAPNTHDSSALLSLLNNPQIFPYLESTPVPYLPEHATEWLQASHEQATALLQAAQNNRFVDGLPFTCIREVTNDGSSDIYIGNVGLVRYAFYEFKKGTAEREEAVRRNEALGVGSPEIVWGFGDYLSPTYHGKGIMTAVIKAVIEEWAVPRMNARVIKASAYADNRASMRVFEKNGFRLEFELEDWAVVPLNRGGGVKSIVVLVWEAGNKSESASEEELLDSRATDS</sequence>
<dbReference type="InterPro" id="IPR000182">
    <property type="entry name" value="GNAT_dom"/>
</dbReference>
<dbReference type="PANTHER" id="PTHR43328:SF1">
    <property type="entry name" value="N-ACETYLTRANSFERASE DOMAIN-CONTAINING PROTEIN"/>
    <property type="match status" value="1"/>
</dbReference>
<feature type="domain" description="N-acetyltransferase" evidence="1">
    <location>
        <begin position="114"/>
        <end position="242"/>
    </location>
</feature>
<evidence type="ECO:0000313" key="2">
    <source>
        <dbReference type="EMBL" id="EDP49364.1"/>
    </source>
</evidence>
<reference evidence="2 3" key="1">
    <citation type="journal article" date="2008" name="PLoS Genet.">
        <title>Genomic islands in the pathogenic filamentous fungus Aspergillus fumigatus.</title>
        <authorList>
            <person name="Fedorova N.D."/>
            <person name="Khaldi N."/>
            <person name="Joardar V.S."/>
            <person name="Maiti R."/>
            <person name="Amedeo P."/>
            <person name="Anderson M.J."/>
            <person name="Crabtree J."/>
            <person name="Silva J.C."/>
            <person name="Badger J.H."/>
            <person name="Albarraq A."/>
            <person name="Angiuoli S."/>
            <person name="Bussey H."/>
            <person name="Bowyer P."/>
            <person name="Cotty P.J."/>
            <person name="Dyer P.S."/>
            <person name="Egan A."/>
            <person name="Galens K."/>
            <person name="Fraser-Liggett C.M."/>
            <person name="Haas B.J."/>
            <person name="Inman J.M."/>
            <person name="Kent R."/>
            <person name="Lemieux S."/>
            <person name="Malavazi I."/>
            <person name="Orvis J."/>
            <person name="Roemer T."/>
            <person name="Ronning C.M."/>
            <person name="Sundaram J.P."/>
            <person name="Sutton G."/>
            <person name="Turner G."/>
            <person name="Venter J.C."/>
            <person name="White O.R."/>
            <person name="Whitty B.R."/>
            <person name="Youngman P."/>
            <person name="Wolfe K.H."/>
            <person name="Goldman G.H."/>
            <person name="Wortman J.R."/>
            <person name="Jiang B."/>
            <person name="Denning D.W."/>
            <person name="Nierman W.C."/>
        </authorList>
    </citation>
    <scope>NUCLEOTIDE SEQUENCE [LARGE SCALE GENOMIC DNA]</scope>
    <source>
        <strain evidence="3">CBS 144.89 / FGSC A1163 / CEA10</strain>
    </source>
</reference>
<dbReference type="Proteomes" id="UP000001699">
    <property type="component" value="Unassembled WGS sequence"/>
</dbReference>
<keyword evidence="3" id="KW-1185">Reference proteome</keyword>
<protein>
    <submittedName>
        <fullName evidence="2">Acetyltransferase, GNAT family family</fullName>
    </submittedName>
</protein>
<organism evidence="2 3">
    <name type="scientific">Aspergillus fumigatus (strain CBS 144.89 / FGSC A1163 / CEA10)</name>
    <name type="common">Neosartorya fumigata</name>
    <dbReference type="NCBI Taxonomy" id="451804"/>
    <lineage>
        <taxon>Eukaryota</taxon>
        <taxon>Fungi</taxon>
        <taxon>Dikarya</taxon>
        <taxon>Ascomycota</taxon>
        <taxon>Pezizomycotina</taxon>
        <taxon>Eurotiomycetes</taxon>
        <taxon>Eurotiomycetidae</taxon>
        <taxon>Eurotiales</taxon>
        <taxon>Aspergillaceae</taxon>
        <taxon>Aspergillus</taxon>
        <taxon>Aspergillus subgen. Fumigati</taxon>
    </lineage>
</organism>
<name>B0Y7I3_ASPFC</name>
<dbReference type="OrthoDB" id="630895at2759"/>
<dbReference type="PROSITE" id="PS51186">
    <property type="entry name" value="GNAT"/>
    <property type="match status" value="1"/>
</dbReference>
<evidence type="ECO:0000313" key="3">
    <source>
        <dbReference type="Proteomes" id="UP000001699"/>
    </source>
</evidence>